<name>A0ABT0FC16_9MICO</name>
<dbReference type="RefSeq" id="WP_247628999.1">
    <property type="nucleotide sequence ID" value="NZ_JAHWXN010000001.1"/>
</dbReference>
<feature type="transmembrane region" description="Helical" evidence="1">
    <location>
        <begin position="12"/>
        <end position="32"/>
    </location>
</feature>
<feature type="transmembrane region" description="Helical" evidence="1">
    <location>
        <begin position="174"/>
        <end position="195"/>
    </location>
</feature>
<evidence type="ECO:0008006" key="4">
    <source>
        <dbReference type="Google" id="ProtNLM"/>
    </source>
</evidence>
<comment type="caution">
    <text evidence="2">The sequence shown here is derived from an EMBL/GenBank/DDBJ whole genome shotgun (WGS) entry which is preliminary data.</text>
</comment>
<dbReference type="EMBL" id="JAHWXN010000001">
    <property type="protein sequence ID" value="MCK2035583.1"/>
    <property type="molecule type" value="Genomic_DNA"/>
</dbReference>
<keyword evidence="3" id="KW-1185">Reference proteome</keyword>
<dbReference type="InterPro" id="IPR050445">
    <property type="entry name" value="Bact_polysacc_biosynth/exp"/>
</dbReference>
<organism evidence="2 3">
    <name type="scientific">Microbacterium croceum</name>
    <dbReference type="NCBI Taxonomy" id="2851645"/>
    <lineage>
        <taxon>Bacteria</taxon>
        <taxon>Bacillati</taxon>
        <taxon>Actinomycetota</taxon>
        <taxon>Actinomycetes</taxon>
        <taxon>Micrococcales</taxon>
        <taxon>Microbacteriaceae</taxon>
        <taxon>Microbacterium</taxon>
    </lineage>
</organism>
<dbReference type="Proteomes" id="UP001300096">
    <property type="component" value="Unassembled WGS sequence"/>
</dbReference>
<dbReference type="PANTHER" id="PTHR32309">
    <property type="entry name" value="TYROSINE-PROTEIN KINASE"/>
    <property type="match status" value="1"/>
</dbReference>
<evidence type="ECO:0000256" key="1">
    <source>
        <dbReference type="SAM" id="Phobius"/>
    </source>
</evidence>
<keyword evidence="1" id="KW-0472">Membrane</keyword>
<proteinExistence type="predicted"/>
<accession>A0ABT0FC16</accession>
<evidence type="ECO:0000313" key="2">
    <source>
        <dbReference type="EMBL" id="MCK2035583.1"/>
    </source>
</evidence>
<evidence type="ECO:0000313" key="3">
    <source>
        <dbReference type="Proteomes" id="UP001300096"/>
    </source>
</evidence>
<keyword evidence="1" id="KW-0812">Transmembrane</keyword>
<gene>
    <name evidence="2" type="ORF">KZC51_05465</name>
</gene>
<sequence length="447" mass="47481">MEDVPYGRILREGWLIIVALAIFGAGAAWLVAKALPETYAATSTMLLRVDSSEASLFERNQFSLARIKSYPALIDSPEVIDAVRSDLALDEDDYSDRDIRRMLSAENTADTVLLVVQADAPSASLAADVANSAATHLSELIKTTENVKGDTRYTVNLDQVLPAVEPQSPISPQVTAITGLGGVAGLALGAIVAVYRTTTNRRLRTISDVRRATGLPVVGQIPRRRRVRPEPESMTLMAFEETVGNLAALAGDGLRTQLLVPASAGAIDDETVLGLLKAQEVVGRSACVVDTRKEHVTGGGYSLNALLDHEEDDADGDDIDDRAVIVADEPIPVETLLRLLPTAVERLHESFDIVVVIAEPTESALLETLVEGGAGIIVSVKHNSTSAPDLVAVATRLRVMGIRPVGVLMIHTGRGALGSIAESWRVSDRGHGGLHEDAGGATRAHRG</sequence>
<reference evidence="2 3" key="1">
    <citation type="submission" date="2021-06" db="EMBL/GenBank/DDBJ databases">
        <title>Genome-based taxonomic framework of Microbacterium strains isolated from marine environment, the description of four new species and reclassification of four preexisting species.</title>
        <authorList>
            <person name="Lee S.D."/>
            <person name="Kim S.-M."/>
            <person name="Byeon Y.-S."/>
            <person name="Yang H.L."/>
            <person name="Kim I.S."/>
        </authorList>
    </citation>
    <scope>NUCLEOTIDE SEQUENCE [LARGE SCALE GENOMIC DNA]</scope>
    <source>
        <strain evidence="2 3">SSW1-49</strain>
    </source>
</reference>
<dbReference type="PANTHER" id="PTHR32309:SF31">
    <property type="entry name" value="CAPSULAR EXOPOLYSACCHARIDE FAMILY"/>
    <property type="match status" value="1"/>
</dbReference>
<protein>
    <recommendedName>
        <fullName evidence="4">Polysaccharide chain length determinant N-terminal domain-containing protein</fullName>
    </recommendedName>
</protein>
<keyword evidence="1" id="KW-1133">Transmembrane helix</keyword>